<proteinExistence type="predicted"/>
<evidence type="ECO:0008006" key="3">
    <source>
        <dbReference type="Google" id="ProtNLM"/>
    </source>
</evidence>
<gene>
    <name evidence="1" type="ORF">KUTeg_009774</name>
</gene>
<reference evidence="1 2" key="1">
    <citation type="submission" date="2022-12" db="EMBL/GenBank/DDBJ databases">
        <title>Chromosome-level genome of Tegillarca granosa.</title>
        <authorList>
            <person name="Kim J."/>
        </authorList>
    </citation>
    <scope>NUCLEOTIDE SEQUENCE [LARGE SCALE GENOMIC DNA]</scope>
    <source>
        <strain evidence="1">Teg-2019</strain>
        <tissue evidence="1">Adductor muscle</tissue>
    </source>
</reference>
<evidence type="ECO:0000313" key="1">
    <source>
        <dbReference type="EMBL" id="KAJ8312401.1"/>
    </source>
</evidence>
<evidence type="ECO:0000313" key="2">
    <source>
        <dbReference type="Proteomes" id="UP001217089"/>
    </source>
</evidence>
<sequence>MLVIHFAVVDEKPYRCPLCNYMGKSRGRVRNHLFKFHKMKKVQQEIVYMPDQQTIEINNLEDTEVIQQITHVTANGNIELDTIDLDSKSVDLVMKGLYKQRNDTQVEDSEFDDPPGKLESSDQPTRVIVKDEHTSGENAAQLIVDNDGILTAIQDSKNLIILQHDGLQYGAIEVVDSQI</sequence>
<name>A0ABQ9F855_TEGGR</name>
<keyword evidence="2" id="KW-1185">Reference proteome</keyword>
<protein>
    <recommendedName>
        <fullName evidence="3">C2H2-type domain-containing protein</fullName>
    </recommendedName>
</protein>
<organism evidence="1 2">
    <name type="scientific">Tegillarca granosa</name>
    <name type="common">Malaysian cockle</name>
    <name type="synonym">Anadara granosa</name>
    <dbReference type="NCBI Taxonomy" id="220873"/>
    <lineage>
        <taxon>Eukaryota</taxon>
        <taxon>Metazoa</taxon>
        <taxon>Spiralia</taxon>
        <taxon>Lophotrochozoa</taxon>
        <taxon>Mollusca</taxon>
        <taxon>Bivalvia</taxon>
        <taxon>Autobranchia</taxon>
        <taxon>Pteriomorphia</taxon>
        <taxon>Arcoida</taxon>
        <taxon>Arcoidea</taxon>
        <taxon>Arcidae</taxon>
        <taxon>Tegillarca</taxon>
    </lineage>
</organism>
<accession>A0ABQ9F855</accession>
<dbReference type="EMBL" id="JARBDR010000440">
    <property type="protein sequence ID" value="KAJ8312401.1"/>
    <property type="molecule type" value="Genomic_DNA"/>
</dbReference>
<comment type="caution">
    <text evidence="1">The sequence shown here is derived from an EMBL/GenBank/DDBJ whole genome shotgun (WGS) entry which is preliminary data.</text>
</comment>
<dbReference type="Proteomes" id="UP001217089">
    <property type="component" value="Unassembled WGS sequence"/>
</dbReference>